<gene>
    <name evidence="4" type="ORF">P43SY_000183</name>
</gene>
<dbReference type="Gene3D" id="2.40.10.10">
    <property type="entry name" value="Trypsin-like serine proteases"/>
    <property type="match status" value="2"/>
</dbReference>
<keyword evidence="1" id="KW-0843">Virulence</keyword>
<comment type="caution">
    <text evidence="4">The sequence shown here is derived from an EMBL/GenBank/DDBJ whole genome shotgun (WGS) entry which is preliminary data.</text>
</comment>
<accession>A0AAD5Q2Z2</accession>
<protein>
    <recommendedName>
        <fullName evidence="6">Serine protease</fullName>
    </recommendedName>
</protein>
<evidence type="ECO:0008006" key="6">
    <source>
        <dbReference type="Google" id="ProtNLM"/>
    </source>
</evidence>
<dbReference type="SUPFAM" id="SSF50494">
    <property type="entry name" value="Trypsin-like serine proteases"/>
    <property type="match status" value="1"/>
</dbReference>
<sequence length="467" mass="50716">MLKKFALLAALAVAATTVPIAEAFPTFSQSGFPVNEKGIVQIGKTEPANIHVRAGVSSEHVISYPGAQYISVRFDSFNLPERDEVVIRNRDFSVAYTYRGKGRNGAGSFFATFVPNDEVVVQYISRNKEFGATNQFGFKIPAFARGLSPRPIETICGRDESRPAKCYQNGTLYDELPLAYERSKAVARLLINGTSLCTGWLAGSEGHLITNEHCIDDPALVDNTDIEFEAESASCQDECKKQLGCKGTIVTSASKFVTNNAEHDYAVVKLPESLNLKKYGFLQLREDGPVIGEEIYIPQHPVGWAKRIASKIEGGENAYVQTVNGVKTCGKNQVGYAADTQGGSSGSPVLAWADNYVVSLHHCGGCENQGVDIRDVIADLRAKQISIKDLIIPSTASPAPTTPAPTTAQPTPAPTTAQPTPAPTTAAPTPAPTPKPHMCHKFVTKLSCQFWFWCNWDKSRQVCEPRF</sequence>
<keyword evidence="5" id="KW-1185">Reference proteome</keyword>
<dbReference type="Proteomes" id="UP001209570">
    <property type="component" value="Unassembled WGS sequence"/>
</dbReference>
<dbReference type="InterPro" id="IPR043504">
    <property type="entry name" value="Peptidase_S1_PA_chymotrypsin"/>
</dbReference>
<organism evidence="4 5">
    <name type="scientific">Pythium insidiosum</name>
    <name type="common">Pythiosis disease agent</name>
    <dbReference type="NCBI Taxonomy" id="114742"/>
    <lineage>
        <taxon>Eukaryota</taxon>
        <taxon>Sar</taxon>
        <taxon>Stramenopiles</taxon>
        <taxon>Oomycota</taxon>
        <taxon>Peronosporomycetes</taxon>
        <taxon>Pythiales</taxon>
        <taxon>Pythiaceae</taxon>
        <taxon>Pythium</taxon>
    </lineage>
</organism>
<evidence type="ECO:0000256" key="3">
    <source>
        <dbReference type="SAM" id="SignalP"/>
    </source>
</evidence>
<evidence type="ECO:0000313" key="5">
    <source>
        <dbReference type="Proteomes" id="UP001209570"/>
    </source>
</evidence>
<feature type="signal peptide" evidence="3">
    <location>
        <begin position="1"/>
        <end position="23"/>
    </location>
</feature>
<evidence type="ECO:0000256" key="2">
    <source>
        <dbReference type="SAM" id="MobiDB-lite"/>
    </source>
</evidence>
<evidence type="ECO:0000256" key="1">
    <source>
        <dbReference type="ARBA" id="ARBA00023026"/>
    </source>
</evidence>
<keyword evidence="3" id="KW-0732">Signal</keyword>
<feature type="chain" id="PRO_5042098136" description="Serine protease" evidence="3">
    <location>
        <begin position="24"/>
        <end position="467"/>
    </location>
</feature>
<reference evidence="4" key="1">
    <citation type="submission" date="2021-12" db="EMBL/GenBank/DDBJ databases">
        <title>Prjna785345.</title>
        <authorList>
            <person name="Rujirawat T."/>
            <person name="Krajaejun T."/>
        </authorList>
    </citation>
    <scope>NUCLEOTIDE SEQUENCE</scope>
    <source>
        <strain evidence="4">Pi057C3</strain>
    </source>
</reference>
<feature type="compositionally biased region" description="Low complexity" evidence="2">
    <location>
        <begin position="393"/>
        <end position="428"/>
    </location>
</feature>
<name>A0AAD5Q2Z2_PYTIN</name>
<dbReference type="PANTHER" id="PTHR36234:SF5">
    <property type="entry name" value="LYSYL ENDOPEPTIDASE"/>
    <property type="match status" value="1"/>
</dbReference>
<proteinExistence type="predicted"/>
<dbReference type="EMBL" id="JAKCXM010000489">
    <property type="protein sequence ID" value="KAJ0393478.1"/>
    <property type="molecule type" value="Genomic_DNA"/>
</dbReference>
<feature type="region of interest" description="Disordered" evidence="2">
    <location>
        <begin position="393"/>
        <end position="434"/>
    </location>
</feature>
<dbReference type="Pfam" id="PF13365">
    <property type="entry name" value="Trypsin_2"/>
    <property type="match status" value="1"/>
</dbReference>
<dbReference type="InterPro" id="IPR009003">
    <property type="entry name" value="Peptidase_S1_PA"/>
</dbReference>
<dbReference type="AlphaFoldDB" id="A0AAD5Q2Z2"/>
<evidence type="ECO:0000313" key="4">
    <source>
        <dbReference type="EMBL" id="KAJ0393478.1"/>
    </source>
</evidence>
<dbReference type="PANTHER" id="PTHR36234">
    <property type="entry name" value="LYSYL ENDOPEPTIDASE"/>
    <property type="match status" value="1"/>
</dbReference>